<evidence type="ECO:0000313" key="1">
    <source>
        <dbReference type="Ensembl" id="ENSCGRP00001013747.1"/>
    </source>
</evidence>
<sequence length="104" mass="11412">MDYPPYAAQREGTWPRSHQSKWWSVCSLAPTPFSSPAAKRPPIASLPEVEPSAAFGVKKEETDRSSRGLKFMLVALSSPVDNILGNGLTIQQTPFTRGCLPLVR</sequence>
<proteinExistence type="predicted"/>
<name>A0A8C2M3H1_CRIGR</name>
<dbReference type="Ensembl" id="ENSCGRT00001017984.1">
    <property type="protein sequence ID" value="ENSCGRP00001013747.1"/>
    <property type="gene ID" value="ENSCGRG00001014800.1"/>
</dbReference>
<dbReference type="AlphaFoldDB" id="A0A8C2M3H1"/>
<reference evidence="1" key="1">
    <citation type="submission" date="2025-08" db="UniProtKB">
        <authorList>
            <consortium name="Ensembl"/>
        </authorList>
    </citation>
    <scope>IDENTIFICATION</scope>
</reference>
<accession>A0A8C2M3H1</accession>
<evidence type="ECO:0000313" key="2">
    <source>
        <dbReference type="Proteomes" id="UP000694386"/>
    </source>
</evidence>
<reference evidence="1" key="2">
    <citation type="submission" date="2025-09" db="UniProtKB">
        <authorList>
            <consortium name="Ensembl"/>
        </authorList>
    </citation>
    <scope>IDENTIFICATION</scope>
</reference>
<organism evidence="1 2">
    <name type="scientific">Cricetulus griseus</name>
    <name type="common">Chinese hamster</name>
    <name type="synonym">Cricetulus barabensis griseus</name>
    <dbReference type="NCBI Taxonomy" id="10029"/>
    <lineage>
        <taxon>Eukaryota</taxon>
        <taxon>Metazoa</taxon>
        <taxon>Chordata</taxon>
        <taxon>Craniata</taxon>
        <taxon>Vertebrata</taxon>
        <taxon>Euteleostomi</taxon>
        <taxon>Mammalia</taxon>
        <taxon>Eutheria</taxon>
        <taxon>Euarchontoglires</taxon>
        <taxon>Glires</taxon>
        <taxon>Rodentia</taxon>
        <taxon>Myomorpha</taxon>
        <taxon>Muroidea</taxon>
        <taxon>Cricetidae</taxon>
        <taxon>Cricetinae</taxon>
        <taxon>Cricetulus</taxon>
    </lineage>
</organism>
<protein>
    <submittedName>
        <fullName evidence="1">Uncharacterized protein</fullName>
    </submittedName>
</protein>
<dbReference type="Proteomes" id="UP000694386">
    <property type="component" value="Unplaced"/>
</dbReference>